<comment type="caution">
    <text evidence="7">The sequence shown here is derived from an EMBL/GenBank/DDBJ whole genome shotgun (WGS) entry which is preliminary data.</text>
</comment>
<organism evidence="7 8">
    <name type="scientific">Mycena venus</name>
    <dbReference type="NCBI Taxonomy" id="2733690"/>
    <lineage>
        <taxon>Eukaryota</taxon>
        <taxon>Fungi</taxon>
        <taxon>Dikarya</taxon>
        <taxon>Basidiomycota</taxon>
        <taxon>Agaricomycotina</taxon>
        <taxon>Agaricomycetes</taxon>
        <taxon>Agaricomycetidae</taxon>
        <taxon>Agaricales</taxon>
        <taxon>Marasmiineae</taxon>
        <taxon>Mycenaceae</taxon>
        <taxon>Mycena</taxon>
    </lineage>
</organism>
<dbReference type="GO" id="GO:0019172">
    <property type="term" value="F:glyoxalase III activity"/>
    <property type="evidence" value="ECO:0007669"/>
    <property type="project" value="UniProtKB-EC"/>
</dbReference>
<evidence type="ECO:0000256" key="4">
    <source>
        <dbReference type="ARBA" id="ARBA00038493"/>
    </source>
</evidence>
<evidence type="ECO:0000256" key="1">
    <source>
        <dbReference type="ARBA" id="ARBA00013134"/>
    </source>
</evidence>
<protein>
    <recommendedName>
        <fullName evidence="1">D-lactate dehydratase</fullName>
        <ecNumber evidence="1">4.2.1.130</ecNumber>
    </recommendedName>
</protein>
<evidence type="ECO:0000256" key="3">
    <source>
        <dbReference type="ARBA" id="ARBA00023239"/>
    </source>
</evidence>
<keyword evidence="2" id="KW-0346">Stress response</keyword>
<dbReference type="GO" id="GO:0005737">
    <property type="term" value="C:cytoplasm"/>
    <property type="evidence" value="ECO:0007669"/>
    <property type="project" value="TreeGrafter"/>
</dbReference>
<keyword evidence="3" id="KW-0456">Lyase</keyword>
<reference evidence="7" key="1">
    <citation type="submission" date="2020-05" db="EMBL/GenBank/DDBJ databases">
        <title>Mycena genomes resolve the evolution of fungal bioluminescence.</title>
        <authorList>
            <person name="Tsai I.J."/>
        </authorList>
    </citation>
    <scope>NUCLEOTIDE SEQUENCE</scope>
    <source>
        <strain evidence="7">CCC161011</strain>
    </source>
</reference>
<dbReference type="PANTHER" id="PTHR48094:SF11">
    <property type="entry name" value="GLUTATHIONE-INDEPENDENT GLYOXALASE HSP31-RELATED"/>
    <property type="match status" value="1"/>
</dbReference>
<dbReference type="OrthoDB" id="543156at2759"/>
<dbReference type="AlphaFoldDB" id="A0A8H6Y574"/>
<feature type="domain" description="DJ-1/PfpI" evidence="6">
    <location>
        <begin position="99"/>
        <end position="245"/>
    </location>
</feature>
<dbReference type="PANTHER" id="PTHR48094">
    <property type="entry name" value="PROTEIN/NUCLEIC ACID DEGLYCASE DJ-1-RELATED"/>
    <property type="match status" value="1"/>
</dbReference>
<dbReference type="SUPFAM" id="SSF52317">
    <property type="entry name" value="Class I glutamine amidotransferase-like"/>
    <property type="match status" value="1"/>
</dbReference>
<evidence type="ECO:0000313" key="8">
    <source>
        <dbReference type="Proteomes" id="UP000620124"/>
    </source>
</evidence>
<dbReference type="InterPro" id="IPR002818">
    <property type="entry name" value="DJ-1/PfpI"/>
</dbReference>
<gene>
    <name evidence="7" type="ORF">MVEN_01174400</name>
</gene>
<dbReference type="CDD" id="cd03141">
    <property type="entry name" value="GATase1_Hsp31_like"/>
    <property type="match status" value="1"/>
</dbReference>
<dbReference type="Pfam" id="PF01965">
    <property type="entry name" value="DJ-1_PfpI"/>
    <property type="match status" value="1"/>
</dbReference>
<evidence type="ECO:0000313" key="7">
    <source>
        <dbReference type="EMBL" id="KAF7352114.1"/>
    </source>
</evidence>
<proteinExistence type="inferred from homology"/>
<dbReference type="EMBL" id="JACAZI010000009">
    <property type="protein sequence ID" value="KAF7352114.1"/>
    <property type="molecule type" value="Genomic_DNA"/>
</dbReference>
<dbReference type="InterPro" id="IPR050325">
    <property type="entry name" value="Prot/Nucl_acid_deglycase"/>
</dbReference>
<accession>A0A8H6Y574</accession>
<comment type="catalytic activity">
    <reaction evidence="5">
        <text>methylglyoxal + H2O = (R)-lactate + H(+)</text>
        <dbReference type="Rhea" id="RHEA:27754"/>
        <dbReference type="ChEBI" id="CHEBI:15377"/>
        <dbReference type="ChEBI" id="CHEBI:15378"/>
        <dbReference type="ChEBI" id="CHEBI:16004"/>
        <dbReference type="ChEBI" id="CHEBI:17158"/>
        <dbReference type="EC" id="4.2.1.130"/>
    </reaction>
</comment>
<evidence type="ECO:0000256" key="2">
    <source>
        <dbReference type="ARBA" id="ARBA00023016"/>
    </source>
</evidence>
<sequence length="248" mass="26357">MPSILFVLTSAAKTLTGVQTVGMVYLSSLDRGLHLTRCGIRYLPEAAHPYYILAPHATIDFASPAGANPPIEPTSITLFASDAECIKFLADEEVQRKLASAKKLSEVSSKDYDAIFYAGGHGPPIDLAVDPINIKLASEASNQFFQAGKITSAVCHGPAALVGVTDAEGKSIFAGRSATGFTNAEEIQIDKVKDVPFLLEDKLNSLGAKFEKADELWGVKVVVDGHLITGQNPKSAKFVGEAILKALK</sequence>
<evidence type="ECO:0000259" key="6">
    <source>
        <dbReference type="Pfam" id="PF01965"/>
    </source>
</evidence>
<keyword evidence="8" id="KW-1185">Reference proteome</keyword>
<dbReference type="Proteomes" id="UP000620124">
    <property type="component" value="Unassembled WGS sequence"/>
</dbReference>
<evidence type="ECO:0000256" key="5">
    <source>
        <dbReference type="ARBA" id="ARBA00048082"/>
    </source>
</evidence>
<dbReference type="EC" id="4.2.1.130" evidence="1"/>
<dbReference type="Gene3D" id="3.40.50.880">
    <property type="match status" value="1"/>
</dbReference>
<name>A0A8H6Y574_9AGAR</name>
<dbReference type="InterPro" id="IPR029062">
    <property type="entry name" value="Class_I_gatase-like"/>
</dbReference>
<dbReference type="GO" id="GO:0019243">
    <property type="term" value="P:methylglyoxal catabolic process to D-lactate via S-lactoyl-glutathione"/>
    <property type="evidence" value="ECO:0007669"/>
    <property type="project" value="TreeGrafter"/>
</dbReference>
<comment type="similarity">
    <text evidence="4">Belongs to the peptidase C56 family. HSP31-like subfamily.</text>
</comment>